<dbReference type="Gramene" id="PRQ25692">
    <property type="protein sequence ID" value="PRQ25692"/>
    <property type="gene ID" value="RchiOBHm_Chr6g0286441"/>
</dbReference>
<dbReference type="AlphaFoldDB" id="A0A2P6PUT6"/>
<dbReference type="Proteomes" id="UP000238479">
    <property type="component" value="Chromosome 6"/>
</dbReference>
<gene>
    <name evidence="4" type="ORF">RchiOBHm_Chr6g0286441</name>
</gene>
<comment type="caution">
    <text evidence="4">The sequence shown here is derived from an EMBL/GenBank/DDBJ whole genome shotgun (WGS) entry which is preliminary data.</text>
</comment>
<organism evidence="4 5">
    <name type="scientific">Rosa chinensis</name>
    <name type="common">China rose</name>
    <dbReference type="NCBI Taxonomy" id="74649"/>
    <lineage>
        <taxon>Eukaryota</taxon>
        <taxon>Viridiplantae</taxon>
        <taxon>Streptophyta</taxon>
        <taxon>Embryophyta</taxon>
        <taxon>Tracheophyta</taxon>
        <taxon>Spermatophyta</taxon>
        <taxon>Magnoliopsida</taxon>
        <taxon>eudicotyledons</taxon>
        <taxon>Gunneridae</taxon>
        <taxon>Pentapetalae</taxon>
        <taxon>rosids</taxon>
        <taxon>fabids</taxon>
        <taxon>Rosales</taxon>
        <taxon>Rosaceae</taxon>
        <taxon>Rosoideae</taxon>
        <taxon>Rosoideae incertae sedis</taxon>
        <taxon>Rosa</taxon>
    </lineage>
</organism>
<reference evidence="4 5" key="1">
    <citation type="journal article" date="2018" name="Nat. Genet.">
        <title>The Rosa genome provides new insights in the design of modern roses.</title>
        <authorList>
            <person name="Bendahmane M."/>
        </authorList>
    </citation>
    <scope>NUCLEOTIDE SEQUENCE [LARGE SCALE GENOMIC DNA]</scope>
    <source>
        <strain evidence="5">cv. Old Blush</strain>
    </source>
</reference>
<dbReference type="EMBL" id="PDCK01000044">
    <property type="protein sequence ID" value="PRQ25692.1"/>
    <property type="molecule type" value="Genomic_DNA"/>
</dbReference>
<accession>A0A2P6PUT6</accession>
<evidence type="ECO:0000256" key="2">
    <source>
        <dbReference type="ARBA" id="ARBA00022737"/>
    </source>
</evidence>
<feature type="domain" description="C-JID" evidence="3">
    <location>
        <begin position="18"/>
        <end position="146"/>
    </location>
</feature>
<sequence length="249" mass="28895">MIFMKQGLYECGIFSIFLHGSTIPDCYTYRSMGDSVLSITVPSHLKLKIRGLNVCILYALGPCQHLKVSNDTKGLMWTYCPVTVGVPKEDGLMLWLSHWLFENHELEAGDELRVSVHNGAIFFDPLGHRDVLPAKEFGIQLVYESENKDVRSKSEDITVQLEAPYWSYNIVTGNGSLSASKYQMWTGKYFLCNYIYNMRQIHFRNCEENPAHLDFSYEPKDRLSGYCRHLFEHTHFHKKKFEFVLNLFV</sequence>
<evidence type="ECO:0000313" key="5">
    <source>
        <dbReference type="Proteomes" id="UP000238479"/>
    </source>
</evidence>
<evidence type="ECO:0000259" key="3">
    <source>
        <dbReference type="Pfam" id="PF20160"/>
    </source>
</evidence>
<evidence type="ECO:0000256" key="1">
    <source>
        <dbReference type="ARBA" id="ARBA00022614"/>
    </source>
</evidence>
<keyword evidence="1" id="KW-0433">Leucine-rich repeat</keyword>
<dbReference type="InterPro" id="IPR045344">
    <property type="entry name" value="C-JID"/>
</dbReference>
<proteinExistence type="predicted"/>
<dbReference type="Pfam" id="PF20160">
    <property type="entry name" value="C-JID"/>
    <property type="match status" value="1"/>
</dbReference>
<protein>
    <recommendedName>
        <fullName evidence="3">C-JID domain-containing protein</fullName>
    </recommendedName>
</protein>
<keyword evidence="5" id="KW-1185">Reference proteome</keyword>
<name>A0A2P6PUT6_ROSCH</name>
<dbReference type="OMA" id="IHLRIKK"/>
<evidence type="ECO:0000313" key="4">
    <source>
        <dbReference type="EMBL" id="PRQ25692.1"/>
    </source>
</evidence>
<keyword evidence="2" id="KW-0677">Repeat</keyword>